<organism evidence="2 3">
    <name type="scientific">Immersiella caudata</name>
    <dbReference type="NCBI Taxonomy" id="314043"/>
    <lineage>
        <taxon>Eukaryota</taxon>
        <taxon>Fungi</taxon>
        <taxon>Dikarya</taxon>
        <taxon>Ascomycota</taxon>
        <taxon>Pezizomycotina</taxon>
        <taxon>Sordariomycetes</taxon>
        <taxon>Sordariomycetidae</taxon>
        <taxon>Sordariales</taxon>
        <taxon>Lasiosphaeriaceae</taxon>
        <taxon>Immersiella</taxon>
    </lineage>
</organism>
<feature type="region of interest" description="Disordered" evidence="1">
    <location>
        <begin position="96"/>
        <end position="168"/>
    </location>
</feature>
<evidence type="ECO:0000313" key="3">
    <source>
        <dbReference type="Proteomes" id="UP001175000"/>
    </source>
</evidence>
<comment type="caution">
    <text evidence="2">The sequence shown here is derived from an EMBL/GenBank/DDBJ whole genome shotgun (WGS) entry which is preliminary data.</text>
</comment>
<name>A0AA39WFG7_9PEZI</name>
<gene>
    <name evidence="2" type="ORF">B0T14DRAFT_570375</name>
</gene>
<feature type="compositionally biased region" description="Acidic residues" evidence="1">
    <location>
        <begin position="403"/>
        <end position="415"/>
    </location>
</feature>
<accession>A0AA39WFG7</accession>
<feature type="region of interest" description="Disordered" evidence="1">
    <location>
        <begin position="269"/>
        <end position="461"/>
    </location>
</feature>
<keyword evidence="3" id="KW-1185">Reference proteome</keyword>
<evidence type="ECO:0000256" key="1">
    <source>
        <dbReference type="SAM" id="MobiDB-lite"/>
    </source>
</evidence>
<feature type="compositionally biased region" description="Acidic residues" evidence="1">
    <location>
        <begin position="370"/>
        <end position="386"/>
    </location>
</feature>
<dbReference type="AlphaFoldDB" id="A0AA39WFG7"/>
<reference evidence="2" key="1">
    <citation type="submission" date="2023-06" db="EMBL/GenBank/DDBJ databases">
        <title>Genome-scale phylogeny and comparative genomics of the fungal order Sordariales.</title>
        <authorList>
            <consortium name="Lawrence Berkeley National Laboratory"/>
            <person name="Hensen N."/>
            <person name="Bonometti L."/>
            <person name="Westerberg I."/>
            <person name="Brannstrom I.O."/>
            <person name="Guillou S."/>
            <person name="Cros-Aarteil S."/>
            <person name="Calhoun S."/>
            <person name="Haridas S."/>
            <person name="Kuo A."/>
            <person name="Mondo S."/>
            <person name="Pangilinan J."/>
            <person name="Riley R."/>
            <person name="Labutti K."/>
            <person name="Andreopoulos B."/>
            <person name="Lipzen A."/>
            <person name="Chen C."/>
            <person name="Yanf M."/>
            <person name="Daum C."/>
            <person name="Ng V."/>
            <person name="Clum A."/>
            <person name="Steindorff A."/>
            <person name="Ohm R."/>
            <person name="Martin F."/>
            <person name="Silar P."/>
            <person name="Natvig D."/>
            <person name="Lalanne C."/>
            <person name="Gautier V."/>
            <person name="Ament-Velasquez S.L."/>
            <person name="Kruys A."/>
            <person name="Hutchinson M.I."/>
            <person name="Powell A.J."/>
            <person name="Barry K."/>
            <person name="Miller A.N."/>
            <person name="Grigoriev I.V."/>
            <person name="Debuchy R."/>
            <person name="Gladieux P."/>
            <person name="Thoren M.H."/>
            <person name="Johannesson H."/>
        </authorList>
    </citation>
    <scope>NUCLEOTIDE SEQUENCE</scope>
    <source>
        <strain evidence="2">CBS 606.72</strain>
    </source>
</reference>
<feature type="compositionally biased region" description="Acidic residues" evidence="1">
    <location>
        <begin position="423"/>
        <end position="445"/>
    </location>
</feature>
<dbReference type="EMBL" id="JAULSU010000006">
    <property type="protein sequence ID" value="KAK0614440.1"/>
    <property type="molecule type" value="Genomic_DNA"/>
</dbReference>
<evidence type="ECO:0000313" key="2">
    <source>
        <dbReference type="EMBL" id="KAK0614440.1"/>
    </source>
</evidence>
<dbReference type="Proteomes" id="UP001175000">
    <property type="component" value="Unassembled WGS sequence"/>
</dbReference>
<protein>
    <submittedName>
        <fullName evidence="2">Uncharacterized protein</fullName>
    </submittedName>
</protein>
<proteinExistence type="predicted"/>
<feature type="compositionally biased region" description="Pro residues" evidence="1">
    <location>
        <begin position="308"/>
        <end position="322"/>
    </location>
</feature>
<sequence>MNFGNWLLRSVRGDALSESPVSVIEKLNALRPLRDVDKETLLGAVLMLGPSLQLALQMLQELLPPDESRERLGEVLCPTLWLLQNSLTDTLRSFSREGHEEGLKPEPTVEPRSARGPSKGRRPRPSPSPRPTQHREADRASSMPISLLATEKQTRPPTPPNRNLRPLEDFPALHGIAPSPGRPSRTPDSAADLALMKDLRAEMRVNAAIQVAVDSLEFAEGQLQIVKEVNRLKGGSFELLQRHFYEGYNRILFRALELERREFDSPPYAASVNEDYEEEEEASEKRPDTQHTQHSVSISFESPLALPELPPIQLPPLPPLSPARPKKESALAVDRGLPVRRNTTQGVEGPRRQQFKRRLSLAEELAMAGDESDTDEYSDDGDDDHDETPVRDSSKPESNSSSESEEEDSEDDSQEEAPREIESPVEDSGSDSEDTSVDGEDESEDERVSRTLPAPRPTLPPTLIEVVSRTVRDIKGRKQLEGRVEVISPPTSPERVPGAITGVS</sequence>
<feature type="compositionally biased region" description="Basic and acidic residues" evidence="1">
    <location>
        <begin position="96"/>
        <end position="113"/>
    </location>
</feature>